<evidence type="ECO:0000256" key="1">
    <source>
        <dbReference type="SAM" id="Phobius"/>
    </source>
</evidence>
<dbReference type="EMBL" id="JAACJN010000271">
    <property type="protein sequence ID" value="KAF5353030.1"/>
    <property type="molecule type" value="Genomic_DNA"/>
</dbReference>
<feature type="domain" description="DUF6534" evidence="2">
    <location>
        <begin position="188"/>
        <end position="273"/>
    </location>
</feature>
<reference evidence="3 4" key="1">
    <citation type="journal article" date="2020" name="ISME J.">
        <title>Uncovering the hidden diversity of litter-decomposition mechanisms in mushroom-forming fungi.</title>
        <authorList>
            <person name="Floudas D."/>
            <person name="Bentzer J."/>
            <person name="Ahren D."/>
            <person name="Johansson T."/>
            <person name="Persson P."/>
            <person name="Tunlid A."/>
        </authorList>
    </citation>
    <scope>NUCLEOTIDE SEQUENCE [LARGE SCALE GENOMIC DNA]</scope>
    <source>
        <strain evidence="3 4">CBS 406.79</strain>
    </source>
</reference>
<keyword evidence="1" id="KW-0472">Membrane</keyword>
<dbReference type="Pfam" id="PF20152">
    <property type="entry name" value="DUF6534"/>
    <property type="match status" value="1"/>
</dbReference>
<dbReference type="PANTHER" id="PTHR40465">
    <property type="entry name" value="CHROMOSOME 1, WHOLE GENOME SHOTGUN SEQUENCE"/>
    <property type="match status" value="1"/>
</dbReference>
<evidence type="ECO:0000313" key="4">
    <source>
        <dbReference type="Proteomes" id="UP000518752"/>
    </source>
</evidence>
<name>A0A8H5D3N1_9AGAR</name>
<dbReference type="PANTHER" id="PTHR40465:SF1">
    <property type="entry name" value="DUF6534 DOMAIN-CONTAINING PROTEIN"/>
    <property type="match status" value="1"/>
</dbReference>
<keyword evidence="1" id="KW-0812">Transmembrane</keyword>
<feature type="transmembrane region" description="Helical" evidence="1">
    <location>
        <begin position="6"/>
        <end position="27"/>
    </location>
</feature>
<dbReference type="Proteomes" id="UP000518752">
    <property type="component" value="Unassembled WGS sequence"/>
</dbReference>
<dbReference type="AlphaFoldDB" id="A0A8H5D3N1"/>
<dbReference type="OrthoDB" id="3265526at2759"/>
<feature type="transmembrane region" description="Helical" evidence="1">
    <location>
        <begin position="137"/>
        <end position="161"/>
    </location>
</feature>
<feature type="transmembrane region" description="Helical" evidence="1">
    <location>
        <begin position="223"/>
        <end position="245"/>
    </location>
</feature>
<evidence type="ECO:0000313" key="3">
    <source>
        <dbReference type="EMBL" id="KAF5353030.1"/>
    </source>
</evidence>
<accession>A0A8H5D3N1</accession>
<evidence type="ECO:0000259" key="2">
    <source>
        <dbReference type="Pfam" id="PF20152"/>
    </source>
</evidence>
<feature type="transmembrane region" description="Helical" evidence="1">
    <location>
        <begin position="181"/>
        <end position="203"/>
    </location>
</feature>
<keyword evidence="1" id="KW-1133">Transmembrane helix</keyword>
<proteinExistence type="predicted"/>
<organism evidence="3 4">
    <name type="scientific">Collybiopsis confluens</name>
    <dbReference type="NCBI Taxonomy" id="2823264"/>
    <lineage>
        <taxon>Eukaryota</taxon>
        <taxon>Fungi</taxon>
        <taxon>Dikarya</taxon>
        <taxon>Basidiomycota</taxon>
        <taxon>Agaricomycotina</taxon>
        <taxon>Agaricomycetes</taxon>
        <taxon>Agaricomycetidae</taxon>
        <taxon>Agaricales</taxon>
        <taxon>Marasmiineae</taxon>
        <taxon>Omphalotaceae</taxon>
        <taxon>Collybiopsis</taxon>
    </lineage>
</organism>
<gene>
    <name evidence="3" type="ORF">D9757_011856</name>
</gene>
<keyword evidence="4" id="KW-1185">Reference proteome</keyword>
<protein>
    <recommendedName>
        <fullName evidence="2">DUF6534 domain-containing protein</fullName>
    </recommendedName>
</protein>
<sequence length="361" mass="38858">MSAVGKLIGPLLVGAYLNAIMYGVLLVQVSFLPSTSSKCHTRDRSKGAFLFHCLQKVAFLLAVETVSVWADFAVVWEPLVAENGGSLSLILFSLLIKHKGSARALEVSPIGLRADPIVTSLISTTVQIYMGWRIRRLTASTLLFGIIVLFAFASQAAAISSTILLSKAPAYVDFDRLNGSIYSWLTSSAVADVIIAVSLVVYLMKSRGNSAATDSVIDRIIRITVQTGALTSVAAITDLLTFAFSRSTIQFIWDFSLGKLYTISLLSGLNARTKWAQMLDQDDGIVSFIHYDPSSSGSSAGRAREGRNPSSTNSFALVSTLRFNTSTQSTVPEQNHLSKPSHVHIADGDSGFEISKLPDAV</sequence>
<comment type="caution">
    <text evidence="3">The sequence shown here is derived from an EMBL/GenBank/DDBJ whole genome shotgun (WGS) entry which is preliminary data.</text>
</comment>
<dbReference type="InterPro" id="IPR045339">
    <property type="entry name" value="DUF6534"/>
</dbReference>